<dbReference type="PROSITE" id="PS50113">
    <property type="entry name" value="PAC"/>
    <property type="match status" value="1"/>
</dbReference>
<keyword evidence="6" id="KW-1185">Reference proteome</keyword>
<feature type="non-terminal residue" evidence="5">
    <location>
        <position position="280"/>
    </location>
</feature>
<feature type="non-terminal residue" evidence="5">
    <location>
        <position position="1"/>
    </location>
</feature>
<dbReference type="PANTHER" id="PTHR44757:SF2">
    <property type="entry name" value="BIOFILM ARCHITECTURE MAINTENANCE PROTEIN MBAA"/>
    <property type="match status" value="1"/>
</dbReference>
<dbReference type="Pfam" id="PF00990">
    <property type="entry name" value="GGDEF"/>
    <property type="match status" value="1"/>
</dbReference>
<dbReference type="SUPFAM" id="SSF141868">
    <property type="entry name" value="EAL domain-like"/>
    <property type="match status" value="1"/>
</dbReference>
<evidence type="ECO:0000259" key="3">
    <source>
        <dbReference type="PROSITE" id="PS50883"/>
    </source>
</evidence>
<dbReference type="InterPro" id="IPR043128">
    <property type="entry name" value="Rev_trsase/Diguanyl_cyclase"/>
</dbReference>
<dbReference type="Proteomes" id="UP000287033">
    <property type="component" value="Unassembled WGS sequence"/>
</dbReference>
<dbReference type="InterPro" id="IPR001633">
    <property type="entry name" value="EAL_dom"/>
</dbReference>
<dbReference type="AlphaFoldDB" id="A0A401TSU8"/>
<comment type="caution">
    <text evidence="5">The sequence shown here is derived from an EMBL/GenBank/DDBJ whole genome shotgun (WGS) entry which is preliminary data.</text>
</comment>
<feature type="domain" description="PAC" evidence="2">
    <location>
        <begin position="1"/>
        <end position="28"/>
    </location>
</feature>
<name>A0A401TSU8_CHIPU</name>
<reference evidence="5 6" key="1">
    <citation type="journal article" date="2018" name="Nat. Ecol. Evol.">
        <title>Shark genomes provide insights into elasmobranch evolution and the origin of vertebrates.</title>
        <authorList>
            <person name="Hara Y"/>
            <person name="Yamaguchi K"/>
            <person name="Onimaru K"/>
            <person name="Kadota M"/>
            <person name="Koyanagi M"/>
            <person name="Keeley SD"/>
            <person name="Tatsumi K"/>
            <person name="Tanaka K"/>
            <person name="Motone F"/>
            <person name="Kageyama Y"/>
            <person name="Nozu R"/>
            <person name="Adachi N"/>
            <person name="Nishimura O"/>
            <person name="Nakagawa R"/>
            <person name="Tanegashima C"/>
            <person name="Kiyatake I"/>
            <person name="Matsumoto R"/>
            <person name="Murakumo K"/>
            <person name="Nishida K"/>
            <person name="Terakita A"/>
            <person name="Kuratani S"/>
            <person name="Sato K"/>
            <person name="Hyodo S Kuraku.S."/>
        </authorList>
    </citation>
    <scope>NUCLEOTIDE SEQUENCE [LARGE SCALE GENOMIC DNA]</scope>
</reference>
<dbReference type="PROSITE" id="PS50883">
    <property type="entry name" value="EAL"/>
    <property type="match status" value="1"/>
</dbReference>
<sequence length="280" mass="30076">IAHDKVIGIVGTVQDVTERKEAERQLEQLAYSDPLTGLANRALFTRQLAAMIEGCAVEGRGGALLLIDLDRFKEVNDSLGHAAGDQLLIQVAAALRQDLGPRAFIARLGGDEFAVLAEGRGMSDAALTGLANRLIGRLSVPVDLSEGEACVGATIGIARLPEHGATAETAVRNADLALYMAKEAGRGRAQLFEPVYAQAVDQRLDLGRHLRHAVEAGTLEAHYQPQLDLRTGRVTGFEALLRWTHPERGPISPAEFIPIAESSGLIVDLGLWVLREACRQ</sequence>
<dbReference type="STRING" id="137246.A0A401TSU8"/>
<dbReference type="Pfam" id="PF00563">
    <property type="entry name" value="EAL"/>
    <property type="match status" value="1"/>
</dbReference>
<evidence type="ECO:0008006" key="7">
    <source>
        <dbReference type="Google" id="ProtNLM"/>
    </source>
</evidence>
<evidence type="ECO:0000313" key="6">
    <source>
        <dbReference type="Proteomes" id="UP000287033"/>
    </source>
</evidence>
<dbReference type="GO" id="GO:0016829">
    <property type="term" value="F:lyase activity"/>
    <property type="evidence" value="ECO:0007669"/>
    <property type="project" value="UniProtKB-KW"/>
</dbReference>
<dbReference type="InterPro" id="IPR029787">
    <property type="entry name" value="Nucleotide_cyclase"/>
</dbReference>
<dbReference type="CDD" id="cd01948">
    <property type="entry name" value="EAL"/>
    <property type="match status" value="1"/>
</dbReference>
<dbReference type="InterPro" id="IPR035919">
    <property type="entry name" value="EAL_sf"/>
</dbReference>
<dbReference type="Gene3D" id="3.20.20.450">
    <property type="entry name" value="EAL domain"/>
    <property type="match status" value="1"/>
</dbReference>
<dbReference type="InterPro" id="IPR052155">
    <property type="entry name" value="Biofilm_reg_signaling"/>
</dbReference>
<feature type="domain" description="EAL" evidence="3">
    <location>
        <begin position="203"/>
        <end position="280"/>
    </location>
</feature>
<dbReference type="SUPFAM" id="SSF55073">
    <property type="entry name" value="Nucleotide cyclase"/>
    <property type="match status" value="1"/>
</dbReference>
<evidence type="ECO:0000259" key="2">
    <source>
        <dbReference type="PROSITE" id="PS50113"/>
    </source>
</evidence>
<dbReference type="OrthoDB" id="19824at2759"/>
<dbReference type="EMBL" id="BEZZ01161959">
    <property type="protein sequence ID" value="GCC45703.1"/>
    <property type="molecule type" value="Genomic_DNA"/>
</dbReference>
<protein>
    <recommendedName>
        <fullName evidence="7">Diguanylate cyclase</fullName>
    </recommendedName>
</protein>
<gene>
    <name evidence="5" type="ORF">chiPu_0029638</name>
</gene>
<dbReference type="PROSITE" id="PS50887">
    <property type="entry name" value="GGDEF"/>
    <property type="match status" value="1"/>
</dbReference>
<organism evidence="5 6">
    <name type="scientific">Chiloscyllium punctatum</name>
    <name type="common">Brownbanded bambooshark</name>
    <name type="synonym">Hemiscyllium punctatum</name>
    <dbReference type="NCBI Taxonomy" id="137246"/>
    <lineage>
        <taxon>Eukaryota</taxon>
        <taxon>Metazoa</taxon>
        <taxon>Chordata</taxon>
        <taxon>Craniata</taxon>
        <taxon>Vertebrata</taxon>
        <taxon>Chondrichthyes</taxon>
        <taxon>Elasmobranchii</taxon>
        <taxon>Galeomorphii</taxon>
        <taxon>Galeoidea</taxon>
        <taxon>Orectolobiformes</taxon>
        <taxon>Hemiscylliidae</taxon>
        <taxon>Chiloscyllium</taxon>
    </lineage>
</organism>
<dbReference type="SMART" id="SM00267">
    <property type="entry name" value="GGDEF"/>
    <property type="match status" value="1"/>
</dbReference>
<evidence type="ECO:0000313" key="5">
    <source>
        <dbReference type="EMBL" id="GCC45703.1"/>
    </source>
</evidence>
<accession>A0A401TSU8</accession>
<feature type="domain" description="GGDEF" evidence="4">
    <location>
        <begin position="60"/>
        <end position="194"/>
    </location>
</feature>
<dbReference type="CDD" id="cd01949">
    <property type="entry name" value="GGDEF"/>
    <property type="match status" value="1"/>
</dbReference>
<proteinExistence type="predicted"/>
<dbReference type="Gene3D" id="3.30.450.20">
    <property type="entry name" value="PAS domain"/>
    <property type="match status" value="1"/>
</dbReference>
<dbReference type="OMA" id="ALARMIC"/>
<evidence type="ECO:0000256" key="1">
    <source>
        <dbReference type="ARBA" id="ARBA00023239"/>
    </source>
</evidence>
<keyword evidence="1" id="KW-0456">Lyase</keyword>
<dbReference type="InterPro" id="IPR000160">
    <property type="entry name" value="GGDEF_dom"/>
</dbReference>
<dbReference type="InterPro" id="IPR000700">
    <property type="entry name" value="PAS-assoc_C"/>
</dbReference>
<dbReference type="NCBIfam" id="TIGR00254">
    <property type="entry name" value="GGDEF"/>
    <property type="match status" value="1"/>
</dbReference>
<dbReference type="Gene3D" id="3.30.70.270">
    <property type="match status" value="1"/>
</dbReference>
<dbReference type="PANTHER" id="PTHR44757">
    <property type="entry name" value="DIGUANYLATE CYCLASE DGCP"/>
    <property type="match status" value="1"/>
</dbReference>
<evidence type="ECO:0000259" key="4">
    <source>
        <dbReference type="PROSITE" id="PS50887"/>
    </source>
</evidence>